<evidence type="ECO:0000313" key="1">
    <source>
        <dbReference type="EMBL" id="GEP44984.1"/>
    </source>
</evidence>
<evidence type="ECO:0008006" key="3">
    <source>
        <dbReference type="Google" id="ProtNLM"/>
    </source>
</evidence>
<dbReference type="AlphaFoldDB" id="A0A512ME21"/>
<accession>A0A512ME21</accession>
<reference evidence="1 2" key="1">
    <citation type="submission" date="2019-07" db="EMBL/GenBank/DDBJ databases">
        <title>Whole genome shotgun sequence of Brevifollis gellanilyticus NBRC 108608.</title>
        <authorList>
            <person name="Hosoyama A."/>
            <person name="Uohara A."/>
            <person name="Ohji S."/>
            <person name="Ichikawa N."/>
        </authorList>
    </citation>
    <scope>NUCLEOTIDE SEQUENCE [LARGE SCALE GENOMIC DNA]</scope>
    <source>
        <strain evidence="1 2">NBRC 108608</strain>
    </source>
</reference>
<keyword evidence="2" id="KW-1185">Reference proteome</keyword>
<dbReference type="Proteomes" id="UP000321577">
    <property type="component" value="Unassembled WGS sequence"/>
</dbReference>
<name>A0A512ME21_9BACT</name>
<sequence>MIRTVQPTMKIENITFCHSLTLGPLCDGGRVAFTIEPGSPASVGPGVYVVFEDEKIVYIGSYQSGVAKRWLYLRKQDVYHFKKPLVADSLSRGAILKVFAQDERDIKEQLGCGDNVWVNSAGIEARLISIFHPPWNNQGKKAPLVVVQTATA</sequence>
<comment type="caution">
    <text evidence="1">The sequence shown here is derived from an EMBL/GenBank/DDBJ whole genome shotgun (WGS) entry which is preliminary data.</text>
</comment>
<protein>
    <recommendedName>
        <fullName evidence="3">GIY-YIG domain-containing protein</fullName>
    </recommendedName>
</protein>
<proteinExistence type="predicted"/>
<organism evidence="1 2">
    <name type="scientific">Brevifollis gellanilyticus</name>
    <dbReference type="NCBI Taxonomy" id="748831"/>
    <lineage>
        <taxon>Bacteria</taxon>
        <taxon>Pseudomonadati</taxon>
        <taxon>Verrucomicrobiota</taxon>
        <taxon>Verrucomicrobiia</taxon>
        <taxon>Verrucomicrobiales</taxon>
        <taxon>Verrucomicrobiaceae</taxon>
    </lineage>
</organism>
<gene>
    <name evidence="1" type="ORF">BGE01nite_42750</name>
</gene>
<evidence type="ECO:0000313" key="2">
    <source>
        <dbReference type="Proteomes" id="UP000321577"/>
    </source>
</evidence>
<dbReference type="Gene3D" id="3.40.1440.40">
    <property type="match status" value="1"/>
</dbReference>
<dbReference type="EMBL" id="BKAG01000040">
    <property type="protein sequence ID" value="GEP44984.1"/>
    <property type="molecule type" value="Genomic_DNA"/>
</dbReference>
<dbReference type="InterPro" id="IPR053748">
    <property type="entry name" value="Host_DNA_Degrad_Endo"/>
</dbReference>